<accession>A0ACB9XBU4</accession>
<sequence length="423" mass="48383">DPPCLHPAPGSRRWSERPTAQVAYGPQHSLKRKSEEVDSSDSVQILEELSAPVSSSSHSEGDYQLVQHEILCSMANSYEVAKCWKRGTNEIVAIKILKNHPSYARQGQIEVSILSRLSTENADEFNFVRSYECFQHKNHTCLVFEMLEQNLYDFLKHSKFSPLLLKCIRPILQQVATALMKLKSLGLIHADLKPENIMLVDPLRQPYRVKVIDFGSASHVSKAVCSTYLQSRYYRAPEIILGLPFCEAIDMWSLGCVIAELFLGWPLYPGASEYDQIRYISQTQGLPAEYLLSAGTKTSRFFNRGPDSSYPLWRLKTSSEHEAEMGIKSKEARKYIFNCLDDMMQVNMTNLEGTDILAEKADRREFIDLLKKMLTLDADKRITPMKTLNHPFVTMTHLLHFPHSSHMKSCFQNGHMQTQMQRL</sequence>
<evidence type="ECO:0000313" key="1">
    <source>
        <dbReference type="EMBL" id="KAI4823599.1"/>
    </source>
</evidence>
<protein>
    <submittedName>
        <fullName evidence="1">Uncharacterized protein</fullName>
    </submittedName>
</protein>
<name>A0ACB9XBU4_CHAAC</name>
<evidence type="ECO:0000313" key="2">
    <source>
        <dbReference type="Proteomes" id="UP001057452"/>
    </source>
</evidence>
<feature type="non-terminal residue" evidence="1">
    <location>
        <position position="1"/>
    </location>
</feature>
<reference evidence="1" key="1">
    <citation type="submission" date="2022-05" db="EMBL/GenBank/DDBJ databases">
        <title>Chromosome-level genome of Chaenocephalus aceratus.</title>
        <authorList>
            <person name="Park H."/>
        </authorList>
    </citation>
    <scope>NUCLEOTIDE SEQUENCE</scope>
    <source>
        <strain evidence="1">KU_202001</strain>
    </source>
</reference>
<comment type="caution">
    <text evidence="1">The sequence shown here is derived from an EMBL/GenBank/DDBJ whole genome shotgun (WGS) entry which is preliminary data.</text>
</comment>
<gene>
    <name evidence="1" type="ORF">KUCAC02_012177</name>
</gene>
<dbReference type="Proteomes" id="UP001057452">
    <property type="component" value="Chromosome 7"/>
</dbReference>
<organism evidence="1 2">
    <name type="scientific">Chaenocephalus aceratus</name>
    <name type="common">Blackfin icefish</name>
    <name type="synonym">Chaenichthys aceratus</name>
    <dbReference type="NCBI Taxonomy" id="36190"/>
    <lineage>
        <taxon>Eukaryota</taxon>
        <taxon>Metazoa</taxon>
        <taxon>Chordata</taxon>
        <taxon>Craniata</taxon>
        <taxon>Vertebrata</taxon>
        <taxon>Euteleostomi</taxon>
        <taxon>Actinopterygii</taxon>
        <taxon>Neopterygii</taxon>
        <taxon>Teleostei</taxon>
        <taxon>Neoteleostei</taxon>
        <taxon>Acanthomorphata</taxon>
        <taxon>Eupercaria</taxon>
        <taxon>Perciformes</taxon>
        <taxon>Notothenioidei</taxon>
        <taxon>Channichthyidae</taxon>
        <taxon>Chaenocephalus</taxon>
    </lineage>
</organism>
<keyword evidence="2" id="KW-1185">Reference proteome</keyword>
<dbReference type="EMBL" id="CM043791">
    <property type="protein sequence ID" value="KAI4823599.1"/>
    <property type="molecule type" value="Genomic_DNA"/>
</dbReference>
<proteinExistence type="predicted"/>